<sequence>MIRLAKFEDYPALQQLINLSVRSLSTDFYTSHQIESALNYIFGIDSQLITDGTYYVAQKDDILVGCGGWSKRQTLFGGDQHKNIEDPLLDPAKDAARIRAFFVNPGYARQGIGRQIIKVCEDAALADGFRSIELGATLPGVPLYKAMGYDAIEDVDVPMPDGEILEIVKMRKELL</sequence>
<dbReference type="InterPro" id="IPR050832">
    <property type="entry name" value="Bact_Acetyltransf"/>
</dbReference>
<protein>
    <submittedName>
        <fullName evidence="4">GNAT family N-acetyltransferase</fullName>
    </submittedName>
</protein>
<proteinExistence type="predicted"/>
<dbReference type="PROSITE" id="PS51186">
    <property type="entry name" value="GNAT"/>
    <property type="match status" value="1"/>
</dbReference>
<evidence type="ECO:0000313" key="4">
    <source>
        <dbReference type="EMBL" id="WCT11811.1"/>
    </source>
</evidence>
<accession>A0ABY7T7I5</accession>
<dbReference type="RefSeq" id="WP_273630003.1">
    <property type="nucleotide sequence ID" value="NZ_CP117167.1"/>
</dbReference>
<dbReference type="Proteomes" id="UP001216139">
    <property type="component" value="Chromosome"/>
</dbReference>
<dbReference type="InterPro" id="IPR000182">
    <property type="entry name" value="GNAT_dom"/>
</dbReference>
<evidence type="ECO:0000256" key="2">
    <source>
        <dbReference type="ARBA" id="ARBA00023315"/>
    </source>
</evidence>
<dbReference type="EMBL" id="CP117167">
    <property type="protein sequence ID" value="WCT11811.1"/>
    <property type="molecule type" value="Genomic_DNA"/>
</dbReference>
<keyword evidence="2" id="KW-0012">Acyltransferase</keyword>
<evidence type="ECO:0000313" key="5">
    <source>
        <dbReference type="Proteomes" id="UP001216139"/>
    </source>
</evidence>
<keyword evidence="5" id="KW-1185">Reference proteome</keyword>
<keyword evidence="1" id="KW-0808">Transferase</keyword>
<feature type="domain" description="N-acetyltransferase" evidence="3">
    <location>
        <begin position="1"/>
        <end position="171"/>
    </location>
</feature>
<dbReference type="Gene3D" id="3.40.630.30">
    <property type="match status" value="1"/>
</dbReference>
<gene>
    <name evidence="4" type="ORF">PQO05_24065</name>
</gene>
<evidence type="ECO:0000256" key="1">
    <source>
        <dbReference type="ARBA" id="ARBA00022679"/>
    </source>
</evidence>
<evidence type="ECO:0000259" key="3">
    <source>
        <dbReference type="PROSITE" id="PS51186"/>
    </source>
</evidence>
<dbReference type="CDD" id="cd04301">
    <property type="entry name" value="NAT_SF"/>
    <property type="match status" value="1"/>
</dbReference>
<reference evidence="4 5" key="1">
    <citation type="submission" date="2023-02" db="EMBL/GenBank/DDBJ databases">
        <title>Genome sequence of Mucilaginibacter jinjuensis strain KACC 16571.</title>
        <authorList>
            <person name="Kim S."/>
            <person name="Heo J."/>
            <person name="Kwon S.-W."/>
        </authorList>
    </citation>
    <scope>NUCLEOTIDE SEQUENCE [LARGE SCALE GENOMIC DNA]</scope>
    <source>
        <strain evidence="4 5">KACC 16571</strain>
    </source>
</reference>
<name>A0ABY7T7I5_9SPHI</name>
<organism evidence="4 5">
    <name type="scientific">Mucilaginibacter jinjuensis</name>
    <dbReference type="NCBI Taxonomy" id="1176721"/>
    <lineage>
        <taxon>Bacteria</taxon>
        <taxon>Pseudomonadati</taxon>
        <taxon>Bacteroidota</taxon>
        <taxon>Sphingobacteriia</taxon>
        <taxon>Sphingobacteriales</taxon>
        <taxon>Sphingobacteriaceae</taxon>
        <taxon>Mucilaginibacter</taxon>
    </lineage>
</organism>
<dbReference type="PANTHER" id="PTHR43877:SF1">
    <property type="entry name" value="ACETYLTRANSFERASE"/>
    <property type="match status" value="1"/>
</dbReference>
<dbReference type="SUPFAM" id="SSF55729">
    <property type="entry name" value="Acyl-CoA N-acyltransferases (Nat)"/>
    <property type="match status" value="1"/>
</dbReference>
<dbReference type="InterPro" id="IPR016181">
    <property type="entry name" value="Acyl_CoA_acyltransferase"/>
</dbReference>
<dbReference type="Pfam" id="PF00583">
    <property type="entry name" value="Acetyltransf_1"/>
    <property type="match status" value="1"/>
</dbReference>
<dbReference type="PANTHER" id="PTHR43877">
    <property type="entry name" value="AMINOALKYLPHOSPHONATE N-ACETYLTRANSFERASE-RELATED-RELATED"/>
    <property type="match status" value="1"/>
</dbReference>